<evidence type="ECO:0000313" key="2">
    <source>
        <dbReference type="Proteomes" id="UP001569963"/>
    </source>
</evidence>
<name>A0ABV4Q984_9ACTN</name>
<proteinExistence type="predicted"/>
<protein>
    <recommendedName>
        <fullName evidence="3">Antitoxin</fullName>
    </recommendedName>
</protein>
<reference evidence="1 2" key="1">
    <citation type="submission" date="2023-11" db="EMBL/GenBank/DDBJ databases">
        <title>Actinomadura monticuli sp. nov., isolated from volcanic ash.</title>
        <authorList>
            <person name="Lee S.D."/>
            <person name="Yang H."/>
            <person name="Kim I.S."/>
        </authorList>
    </citation>
    <scope>NUCLEOTIDE SEQUENCE [LARGE SCALE GENOMIC DNA]</scope>
    <source>
        <strain evidence="1 2">DLS-62</strain>
    </source>
</reference>
<accession>A0ABV4Q984</accession>
<dbReference type="EMBL" id="JAXCEI010000005">
    <property type="protein sequence ID" value="MFA1539717.1"/>
    <property type="molecule type" value="Genomic_DNA"/>
</dbReference>
<evidence type="ECO:0000313" key="1">
    <source>
        <dbReference type="EMBL" id="MFA1539717.1"/>
    </source>
</evidence>
<organism evidence="1 2">
    <name type="scientific">Actinomadura monticuli</name>
    <dbReference type="NCBI Taxonomy" id="3097367"/>
    <lineage>
        <taxon>Bacteria</taxon>
        <taxon>Bacillati</taxon>
        <taxon>Actinomycetota</taxon>
        <taxon>Actinomycetes</taxon>
        <taxon>Streptosporangiales</taxon>
        <taxon>Thermomonosporaceae</taxon>
        <taxon>Actinomadura</taxon>
    </lineage>
</organism>
<dbReference type="Proteomes" id="UP001569963">
    <property type="component" value="Unassembled WGS sequence"/>
</dbReference>
<gene>
    <name evidence="1" type="ORF">SM611_12330</name>
</gene>
<dbReference type="RefSeq" id="WP_371949632.1">
    <property type="nucleotide sequence ID" value="NZ_JAXCEI010000005.1"/>
</dbReference>
<evidence type="ECO:0008006" key="3">
    <source>
        <dbReference type="Google" id="ProtNLM"/>
    </source>
</evidence>
<keyword evidence="2" id="KW-1185">Reference proteome</keyword>
<comment type="caution">
    <text evidence="1">The sequence shown here is derived from an EMBL/GenBank/DDBJ whole genome shotgun (WGS) entry which is preliminary data.</text>
</comment>
<sequence length="95" mass="10302">MAVTKPTAGRVSAPLKVDRDTDELITDGAHFLGMTKKDLVGEAVRVYLASRREEMRQAMLDKLRKLDGSAASSVSLLTDIPAEDIERLGGISEDT</sequence>